<evidence type="ECO:0000256" key="1">
    <source>
        <dbReference type="SAM" id="Phobius"/>
    </source>
</evidence>
<organism evidence="2 3">
    <name type="scientific">Mucilaginibacter terrae</name>
    <dbReference type="NCBI Taxonomy" id="1955052"/>
    <lineage>
        <taxon>Bacteria</taxon>
        <taxon>Pseudomonadati</taxon>
        <taxon>Bacteroidota</taxon>
        <taxon>Sphingobacteriia</taxon>
        <taxon>Sphingobacteriales</taxon>
        <taxon>Sphingobacteriaceae</taxon>
        <taxon>Mucilaginibacter</taxon>
    </lineage>
</organism>
<evidence type="ECO:0008006" key="4">
    <source>
        <dbReference type="Google" id="ProtNLM"/>
    </source>
</evidence>
<keyword evidence="3" id="KW-1185">Reference proteome</keyword>
<feature type="transmembrane region" description="Helical" evidence="1">
    <location>
        <begin position="185"/>
        <end position="205"/>
    </location>
</feature>
<evidence type="ECO:0000313" key="3">
    <source>
        <dbReference type="Proteomes" id="UP001258315"/>
    </source>
</evidence>
<dbReference type="PANTHER" id="PTHR38454">
    <property type="entry name" value="INTEGRAL MEMBRANE PROTEIN-RELATED"/>
    <property type="match status" value="1"/>
</dbReference>
<feature type="transmembrane region" description="Helical" evidence="1">
    <location>
        <begin position="217"/>
        <end position="241"/>
    </location>
</feature>
<dbReference type="RefSeq" id="WP_311949649.1">
    <property type="nucleotide sequence ID" value="NZ_JAVLVU010000001.1"/>
</dbReference>
<dbReference type="Proteomes" id="UP001258315">
    <property type="component" value="Unassembled WGS sequence"/>
</dbReference>
<dbReference type="InterPro" id="IPR018580">
    <property type="entry name" value="Uncharacterised_YfhO"/>
</dbReference>
<accession>A0ABU3GT46</accession>
<comment type="caution">
    <text evidence="2">The sequence shown here is derived from an EMBL/GenBank/DDBJ whole genome shotgun (WGS) entry which is preliminary data.</text>
</comment>
<feature type="transmembrane region" description="Helical" evidence="1">
    <location>
        <begin position="308"/>
        <end position="325"/>
    </location>
</feature>
<feature type="transmembrane region" description="Helical" evidence="1">
    <location>
        <begin position="283"/>
        <end position="301"/>
    </location>
</feature>
<feature type="transmembrane region" description="Helical" evidence="1">
    <location>
        <begin position="145"/>
        <end position="165"/>
    </location>
</feature>
<gene>
    <name evidence="2" type="ORF">QE417_002030</name>
</gene>
<name>A0ABU3GT46_9SPHI</name>
<reference evidence="3" key="1">
    <citation type="submission" date="2023-07" db="EMBL/GenBank/DDBJ databases">
        <title>Functional and genomic diversity of the sorghum phyllosphere microbiome.</title>
        <authorList>
            <person name="Shade A."/>
        </authorList>
    </citation>
    <scope>NUCLEOTIDE SEQUENCE [LARGE SCALE GENOMIC DNA]</scope>
    <source>
        <strain evidence="3">SORGH_AS_0422</strain>
    </source>
</reference>
<keyword evidence="1" id="KW-0812">Transmembrane</keyword>
<feature type="transmembrane region" description="Helical" evidence="1">
    <location>
        <begin position="571"/>
        <end position="589"/>
    </location>
</feature>
<keyword evidence="1" id="KW-1133">Transmembrane helix</keyword>
<proteinExistence type="predicted"/>
<keyword evidence="1" id="KW-0472">Membrane</keyword>
<protein>
    <recommendedName>
        <fullName evidence="4">YfhO family protein</fullName>
    </recommendedName>
</protein>
<evidence type="ECO:0000313" key="2">
    <source>
        <dbReference type="EMBL" id="MDT3402958.1"/>
    </source>
</evidence>
<feature type="transmembrane region" description="Helical" evidence="1">
    <location>
        <begin position="121"/>
        <end position="138"/>
    </location>
</feature>
<sequence>MGYLAVAMVLALAVNAGSLWTTYEYGNESIRGKSNLTKHTSEPSNGLSKEYAFQWSQGIGECFTFLVPNAYGGGSRGMAADADSKVIKVLQEKGVDAQQAQGFAQQLPAYWGGKPFTEGPSYFGAVVCFLFIFGLLVVKSRLKWWLASASVFTILLSFGHNFPLLSDLFFNYFPLYNKFRALDSILAIAELCFPVLGFMAVHEAITSTNKDEVLKKLKIAGAIAGGLTLLLILLPTVLLSFKAPEHEGFVNQLSQAIGGDTSFANTIANALVQDRISLERADAIRSFIFIALAFGVLWALVTKKINATVASISFLLLVAVDLWTIDKRYLKDENFVSKEDVMKPQQREVDGFILRDKDPNFRVFDLAGGDPFSNANTSYFHKSIGGYHAAKLKRYQELIENQFSKSINQDVLDMLNTKYIINNDPKSNTASMQANQTACGNAWFVKSIKYAKNSDEEMQAISSFDPKNEAIVDEQYKNLLNNKPTVLDPNATISLTSYSPDTLVYKAGSTSEQTAVFSEVFYDKGWKMYIDNIEKPFFRADYLLRAAVIPVGNHEIKFIFHPTSYYTGETISLIASVLLILTLVGALYIESKKKAPLINKEA</sequence>
<dbReference type="EMBL" id="JAVLVU010000001">
    <property type="protein sequence ID" value="MDT3402958.1"/>
    <property type="molecule type" value="Genomic_DNA"/>
</dbReference>
<dbReference type="PANTHER" id="PTHR38454:SF1">
    <property type="entry name" value="INTEGRAL MEMBRANE PROTEIN"/>
    <property type="match status" value="1"/>
</dbReference>